<keyword evidence="1 2" id="KW-0539">Nucleus</keyword>
<comment type="caution">
    <text evidence="5">The sequence shown here is derived from an EMBL/GenBank/DDBJ whole genome shotgun (WGS) entry which is preliminary data.</text>
</comment>
<feature type="DNA-binding region" description="Homeobox" evidence="1">
    <location>
        <begin position="176"/>
        <end position="221"/>
    </location>
</feature>
<evidence type="ECO:0000256" key="3">
    <source>
        <dbReference type="SAM" id="MobiDB-lite"/>
    </source>
</evidence>
<feature type="domain" description="Homeobox" evidence="4">
    <location>
        <begin position="174"/>
        <end position="220"/>
    </location>
</feature>
<feature type="compositionally biased region" description="Basic and acidic residues" evidence="3">
    <location>
        <begin position="364"/>
        <end position="378"/>
    </location>
</feature>
<dbReference type="SUPFAM" id="SSF46689">
    <property type="entry name" value="Homeodomain-like"/>
    <property type="match status" value="1"/>
</dbReference>
<reference evidence="5" key="1">
    <citation type="journal article" date="2023" name="PhytoFront">
        <title>Draft Genome Resources of Seven Strains of Tilletia horrida, Causal Agent of Kernel Smut of Rice.</title>
        <authorList>
            <person name="Khanal S."/>
            <person name="Antony Babu S."/>
            <person name="Zhou X.G."/>
        </authorList>
    </citation>
    <scope>NUCLEOTIDE SEQUENCE</scope>
    <source>
        <strain evidence="5">TX6</strain>
    </source>
</reference>
<keyword evidence="1 2" id="KW-0371">Homeobox</keyword>
<feature type="region of interest" description="Disordered" evidence="3">
    <location>
        <begin position="364"/>
        <end position="432"/>
    </location>
</feature>
<evidence type="ECO:0000259" key="4">
    <source>
        <dbReference type="PROSITE" id="PS50071"/>
    </source>
</evidence>
<protein>
    <recommendedName>
        <fullName evidence="4">Homeobox domain-containing protein</fullName>
    </recommendedName>
</protein>
<feature type="region of interest" description="Disordered" evidence="3">
    <location>
        <begin position="211"/>
        <end position="308"/>
    </location>
</feature>
<dbReference type="InterPro" id="IPR001356">
    <property type="entry name" value="HD"/>
</dbReference>
<feature type="region of interest" description="Disordered" evidence="3">
    <location>
        <begin position="554"/>
        <end position="591"/>
    </location>
</feature>
<comment type="subcellular location">
    <subcellularLocation>
        <location evidence="1 2">Nucleus</location>
    </subcellularLocation>
</comment>
<evidence type="ECO:0000313" key="6">
    <source>
        <dbReference type="Proteomes" id="UP001176517"/>
    </source>
</evidence>
<keyword evidence="1 2" id="KW-0238">DNA-binding</keyword>
<dbReference type="AlphaFoldDB" id="A0AAN6JUE5"/>
<feature type="compositionally biased region" description="Low complexity" evidence="3">
    <location>
        <begin position="293"/>
        <end position="307"/>
    </location>
</feature>
<accession>A0AAN6JUE5</accession>
<sequence length="645" mass="71162">MTKLVAFPLDEDRDHFVSIITHCEAILDHIKDHVNSLPLLHRPLRVQPIFDVVQCRTAFKHALEKQHLSPGLNSTFLQIYQSAVDRTTQVATKVLLELELAKSRPVTTADIAVCMQSFLERKWERYQRYFLDTVVQAKTRLEAEAAAARFEPGDHGLPEQSQEGTPTKHPRWVVEALELVFAHSDNITRAEKSRLAQALDLQPHQVTIWFQNRRGRGPPKTVERIEAPAPQTSLSIHPEPVNAGGKRKRDFEDEGEREDRHRLPVLQEDSEAPVQYPTLAQKRPRVPLRDFSADSSSSRYSSSPESSLAELDAFPHGRIGKIRHASTDSGYSSTTSVGSAMQLYGGIHHAQIVDQKPDILEEPKETCDAEDGADGHDEKDEDEEDELEDEEDQDDEEELDEEDDEIVDDTADTSFHSNKPDPSQLLFHPDGTLQPDAEDLRIDLNELERTLLNDFKFNDFFKAPSSPTTAMQRMTLSAQLSSNDESALGATLSATSTATPFNWLSPINAPSSEQMTPGIGCSEWFSQPGNCEASSISFSDITPDFSNTVTQVSAASSNTPQFQAPPNPASALHSVSTPSHQPCITPSSLAPASPGPISLSDTIFDFEFGSLSFPADFAYSFTAPDPPATPASASMSPSNNTNQVP</sequence>
<dbReference type="Pfam" id="PF00046">
    <property type="entry name" value="Homeodomain"/>
    <property type="match status" value="1"/>
</dbReference>
<dbReference type="Gene3D" id="1.10.10.60">
    <property type="entry name" value="Homeodomain-like"/>
    <property type="match status" value="1"/>
</dbReference>
<organism evidence="5 6">
    <name type="scientific">Tilletia horrida</name>
    <dbReference type="NCBI Taxonomy" id="155126"/>
    <lineage>
        <taxon>Eukaryota</taxon>
        <taxon>Fungi</taxon>
        <taxon>Dikarya</taxon>
        <taxon>Basidiomycota</taxon>
        <taxon>Ustilaginomycotina</taxon>
        <taxon>Exobasidiomycetes</taxon>
        <taxon>Tilletiales</taxon>
        <taxon>Tilletiaceae</taxon>
        <taxon>Tilletia</taxon>
    </lineage>
</organism>
<keyword evidence="6" id="KW-1185">Reference proteome</keyword>
<dbReference type="PROSITE" id="PS50071">
    <property type="entry name" value="HOMEOBOX_2"/>
    <property type="match status" value="1"/>
</dbReference>
<dbReference type="InterPro" id="IPR009057">
    <property type="entry name" value="Homeodomain-like_sf"/>
</dbReference>
<name>A0AAN6JUE5_9BASI</name>
<dbReference type="SMART" id="SM00389">
    <property type="entry name" value="HOX"/>
    <property type="match status" value="1"/>
</dbReference>
<dbReference type="EMBL" id="JAPDMZ010000006">
    <property type="protein sequence ID" value="KAK0557300.1"/>
    <property type="molecule type" value="Genomic_DNA"/>
</dbReference>
<feature type="compositionally biased region" description="Low complexity" evidence="3">
    <location>
        <begin position="630"/>
        <end position="645"/>
    </location>
</feature>
<feature type="compositionally biased region" description="Acidic residues" evidence="3">
    <location>
        <begin position="379"/>
        <end position="411"/>
    </location>
</feature>
<feature type="compositionally biased region" description="Polar residues" evidence="3">
    <location>
        <begin position="573"/>
        <end position="590"/>
    </location>
</feature>
<proteinExistence type="predicted"/>
<evidence type="ECO:0000313" key="5">
    <source>
        <dbReference type="EMBL" id="KAK0557300.1"/>
    </source>
</evidence>
<gene>
    <name evidence="5" type="ORF">OC846_000519</name>
</gene>
<dbReference type="GO" id="GO:0003677">
    <property type="term" value="F:DNA binding"/>
    <property type="evidence" value="ECO:0007669"/>
    <property type="project" value="UniProtKB-UniRule"/>
</dbReference>
<feature type="region of interest" description="Disordered" evidence="3">
    <location>
        <begin position="624"/>
        <end position="645"/>
    </location>
</feature>
<dbReference type="CDD" id="cd00086">
    <property type="entry name" value="homeodomain"/>
    <property type="match status" value="1"/>
</dbReference>
<evidence type="ECO:0000256" key="2">
    <source>
        <dbReference type="RuleBase" id="RU000682"/>
    </source>
</evidence>
<dbReference type="Proteomes" id="UP001176517">
    <property type="component" value="Unassembled WGS sequence"/>
</dbReference>
<feature type="compositionally biased region" description="Polar residues" evidence="3">
    <location>
        <begin position="412"/>
        <end position="421"/>
    </location>
</feature>
<dbReference type="GO" id="GO:0005634">
    <property type="term" value="C:nucleus"/>
    <property type="evidence" value="ECO:0007669"/>
    <property type="project" value="UniProtKB-SubCell"/>
</dbReference>
<evidence type="ECO:0000256" key="1">
    <source>
        <dbReference type="PROSITE-ProRule" id="PRU00108"/>
    </source>
</evidence>